<dbReference type="PROSITE" id="PS50943">
    <property type="entry name" value="HTH_CROC1"/>
    <property type="match status" value="1"/>
</dbReference>
<comment type="caution">
    <text evidence="2">The sequence shown here is derived from an EMBL/GenBank/DDBJ whole genome shotgun (WGS) entry which is preliminary data.</text>
</comment>
<dbReference type="CDD" id="cd00093">
    <property type="entry name" value="HTH_XRE"/>
    <property type="match status" value="1"/>
</dbReference>
<evidence type="ECO:0000313" key="2">
    <source>
        <dbReference type="EMBL" id="TDE13568.1"/>
    </source>
</evidence>
<dbReference type="InParanoid" id="A0A4V2Z3T5"/>
<feature type="domain" description="HTH cro/C1-type" evidence="1">
    <location>
        <begin position="28"/>
        <end position="82"/>
    </location>
</feature>
<proteinExistence type="predicted"/>
<organism evidence="2 3">
    <name type="scientific">Jiangella asiatica</name>
    <dbReference type="NCBI Taxonomy" id="2530372"/>
    <lineage>
        <taxon>Bacteria</taxon>
        <taxon>Bacillati</taxon>
        <taxon>Actinomycetota</taxon>
        <taxon>Actinomycetes</taxon>
        <taxon>Jiangellales</taxon>
        <taxon>Jiangellaceae</taxon>
        <taxon>Jiangella</taxon>
    </lineage>
</organism>
<dbReference type="AlphaFoldDB" id="A0A4V2Z3T5"/>
<dbReference type="Pfam" id="PF01381">
    <property type="entry name" value="HTH_3"/>
    <property type="match status" value="1"/>
</dbReference>
<accession>A0A4V2Z3T5</accession>
<dbReference type="InterPro" id="IPR010982">
    <property type="entry name" value="Lambda_DNA-bd_dom_sf"/>
</dbReference>
<dbReference type="RefSeq" id="WP_131892358.1">
    <property type="nucleotide sequence ID" value="NZ_SMKZ01000005.1"/>
</dbReference>
<sequence>MPTPQNAAERDELDDRREQFLAGFGAAVLARRTHLDLTQRQVDARMGYRGRFVGGVERGRRNITLTTLYALAAALETDPRALLAGPDVAWRAELTSSALQFVASPP</sequence>
<dbReference type="SMART" id="SM00530">
    <property type="entry name" value="HTH_XRE"/>
    <property type="match status" value="1"/>
</dbReference>
<dbReference type="Proteomes" id="UP000294739">
    <property type="component" value="Unassembled WGS sequence"/>
</dbReference>
<dbReference type="EMBL" id="SMKZ01000005">
    <property type="protein sequence ID" value="TDE13568.1"/>
    <property type="molecule type" value="Genomic_DNA"/>
</dbReference>
<evidence type="ECO:0000313" key="3">
    <source>
        <dbReference type="Proteomes" id="UP000294739"/>
    </source>
</evidence>
<name>A0A4V2Z3T5_9ACTN</name>
<dbReference type="OrthoDB" id="9814553at2"/>
<dbReference type="GO" id="GO:0003677">
    <property type="term" value="F:DNA binding"/>
    <property type="evidence" value="ECO:0007669"/>
    <property type="project" value="InterPro"/>
</dbReference>
<dbReference type="InterPro" id="IPR001387">
    <property type="entry name" value="Cro/C1-type_HTH"/>
</dbReference>
<dbReference type="Gene3D" id="1.10.260.40">
    <property type="entry name" value="lambda repressor-like DNA-binding domains"/>
    <property type="match status" value="1"/>
</dbReference>
<reference evidence="2 3" key="1">
    <citation type="submission" date="2019-03" db="EMBL/GenBank/DDBJ databases">
        <title>Draft genome sequences of novel Actinobacteria.</title>
        <authorList>
            <person name="Sahin N."/>
            <person name="Ay H."/>
            <person name="Saygin H."/>
        </authorList>
    </citation>
    <scope>NUCLEOTIDE SEQUENCE [LARGE SCALE GENOMIC DNA]</scope>
    <source>
        <strain evidence="2 3">5K138</strain>
    </source>
</reference>
<keyword evidence="3" id="KW-1185">Reference proteome</keyword>
<protein>
    <submittedName>
        <fullName evidence="2">XRE family transcriptional regulator</fullName>
    </submittedName>
</protein>
<gene>
    <name evidence="2" type="ORF">E1269_05945</name>
</gene>
<evidence type="ECO:0000259" key="1">
    <source>
        <dbReference type="PROSITE" id="PS50943"/>
    </source>
</evidence>
<dbReference type="SUPFAM" id="SSF47413">
    <property type="entry name" value="lambda repressor-like DNA-binding domains"/>
    <property type="match status" value="1"/>
</dbReference>